<dbReference type="PANTHER" id="PTHR43713:SF3">
    <property type="entry name" value="GLUTAMATE-1-SEMIALDEHYDE 2,1-AMINOMUTASE 1, CHLOROPLASTIC-RELATED"/>
    <property type="match status" value="1"/>
</dbReference>
<dbReference type="Gene3D" id="3.90.1150.10">
    <property type="entry name" value="Aspartate Aminotransferase, domain 1"/>
    <property type="match status" value="1"/>
</dbReference>
<dbReference type="InterPro" id="IPR015421">
    <property type="entry name" value="PyrdxlP-dep_Trfase_major"/>
</dbReference>
<evidence type="ECO:0000256" key="3">
    <source>
        <dbReference type="ARBA" id="ARBA00008981"/>
    </source>
</evidence>
<dbReference type="Pfam" id="PF00202">
    <property type="entry name" value="Aminotran_3"/>
    <property type="match status" value="1"/>
</dbReference>
<dbReference type="InterPro" id="IPR005814">
    <property type="entry name" value="Aminotrans_3"/>
</dbReference>
<evidence type="ECO:0000313" key="8">
    <source>
        <dbReference type="EMBL" id="SUZ65755.1"/>
    </source>
</evidence>
<dbReference type="UniPathway" id="UPA00251">
    <property type="reaction ID" value="UER00317"/>
</dbReference>
<evidence type="ECO:0000256" key="1">
    <source>
        <dbReference type="ARBA" id="ARBA00001933"/>
    </source>
</evidence>
<evidence type="ECO:0000256" key="2">
    <source>
        <dbReference type="ARBA" id="ARBA00004819"/>
    </source>
</evidence>
<evidence type="ECO:0000256" key="6">
    <source>
        <dbReference type="ARBA" id="ARBA00023235"/>
    </source>
</evidence>
<comment type="pathway">
    <text evidence="2">Porphyrin-containing compound metabolism; protoporphyrin-IX biosynthesis; 5-aminolevulinate from L-glutamyl-tRNA(Glu): step 2/2.</text>
</comment>
<dbReference type="SUPFAM" id="SSF53383">
    <property type="entry name" value="PLP-dependent transferases"/>
    <property type="match status" value="1"/>
</dbReference>
<dbReference type="HAMAP" id="MF_00375">
    <property type="entry name" value="HemL_aminotrans_3"/>
    <property type="match status" value="1"/>
</dbReference>
<dbReference type="InterPro" id="IPR015424">
    <property type="entry name" value="PyrdxlP-dep_Trfase"/>
</dbReference>
<dbReference type="FunFam" id="3.40.640.10:FF:000021">
    <property type="entry name" value="Glutamate-1-semialdehyde 2,1-aminomutase"/>
    <property type="match status" value="1"/>
</dbReference>
<dbReference type="EMBL" id="UINC01000967">
    <property type="protein sequence ID" value="SUZ65755.1"/>
    <property type="molecule type" value="Genomic_DNA"/>
</dbReference>
<sequence length="423" mass="42970">MDANRLLFERAVRVIPGGVNSPVRAFGSVGGTPYFVERADGPYVWDADGKRYIDYVQSYGPGILGHAHPAVLESIARAASNGTSYGAPTEAEVVLAEMVVDRIAGLESVRFVSSGTEATMSAIRLARGATGRSGIVKFAGCYHGHGDALLAAGGSGVANQGLTGCDGVTAGAVADTIVAPYNVLPDVDDTVAAVIVEPVAANMGLIAPAPGFLEGLRSACDAAGALLVFDEVITGFRLARGGAAERFGVTPDLWCFGKVIGGGLPVGAFGGRWDVMEHLAPLGGVYQGGTLSGNPLAMAAGRTTLELLDDGAFDRLAATTARLAAGLADAFTTAGLASVLPRVGSLLGIYFGDVAPSDFDEAKALAENGLYPMVFHALLERGVALAPGAYEAMFPSLAHSDAVVDETAEVAGAAAEAVVADLS</sequence>
<dbReference type="Gene3D" id="3.40.640.10">
    <property type="entry name" value="Type I PLP-dependent aspartate aminotransferase-like (Major domain)"/>
    <property type="match status" value="1"/>
</dbReference>
<dbReference type="CDD" id="cd00610">
    <property type="entry name" value="OAT_like"/>
    <property type="match status" value="1"/>
</dbReference>
<organism evidence="8">
    <name type="scientific">marine metagenome</name>
    <dbReference type="NCBI Taxonomy" id="408172"/>
    <lineage>
        <taxon>unclassified sequences</taxon>
        <taxon>metagenomes</taxon>
        <taxon>ecological metagenomes</taxon>
    </lineage>
</organism>
<dbReference type="InterPro" id="IPR015422">
    <property type="entry name" value="PyrdxlP-dep_Trfase_small"/>
</dbReference>
<comment type="cofactor">
    <cofactor evidence="1">
        <name>pyridoxal 5'-phosphate</name>
        <dbReference type="ChEBI" id="CHEBI:597326"/>
    </cofactor>
</comment>
<dbReference type="NCBIfam" id="NF000818">
    <property type="entry name" value="PRK00062.1"/>
    <property type="match status" value="1"/>
</dbReference>
<dbReference type="PANTHER" id="PTHR43713">
    <property type="entry name" value="GLUTAMATE-1-SEMIALDEHYDE 2,1-AMINOMUTASE"/>
    <property type="match status" value="1"/>
</dbReference>
<proteinExistence type="inferred from homology"/>
<comment type="similarity">
    <text evidence="3">Belongs to the class-III pyridoxal-phosphate-dependent aminotransferase family. HemL subfamily.</text>
</comment>
<dbReference type="GO" id="GO:0042286">
    <property type="term" value="F:glutamate-1-semialdehyde 2,1-aminomutase activity"/>
    <property type="evidence" value="ECO:0007669"/>
    <property type="project" value="UniProtKB-EC"/>
</dbReference>
<dbReference type="NCBIfam" id="TIGR00713">
    <property type="entry name" value="hemL"/>
    <property type="match status" value="1"/>
</dbReference>
<accession>A0A381PFH3</accession>
<name>A0A381PFH3_9ZZZZ</name>
<dbReference type="GO" id="GO:0030170">
    <property type="term" value="F:pyridoxal phosphate binding"/>
    <property type="evidence" value="ECO:0007669"/>
    <property type="project" value="InterPro"/>
</dbReference>
<evidence type="ECO:0000256" key="4">
    <source>
        <dbReference type="ARBA" id="ARBA00012143"/>
    </source>
</evidence>
<dbReference type="InterPro" id="IPR004639">
    <property type="entry name" value="4pyrrol_synth_GluAld_NH2Trfase"/>
</dbReference>
<evidence type="ECO:0000256" key="7">
    <source>
        <dbReference type="ARBA" id="ARBA00023244"/>
    </source>
</evidence>
<dbReference type="GO" id="GO:0008483">
    <property type="term" value="F:transaminase activity"/>
    <property type="evidence" value="ECO:0007669"/>
    <property type="project" value="InterPro"/>
</dbReference>
<keyword evidence="5" id="KW-0663">Pyridoxal phosphate</keyword>
<dbReference type="AlphaFoldDB" id="A0A381PFH3"/>
<gene>
    <name evidence="8" type="ORF">METZ01_LOCUS18609</name>
</gene>
<dbReference type="GO" id="GO:0006782">
    <property type="term" value="P:protoporphyrinogen IX biosynthetic process"/>
    <property type="evidence" value="ECO:0007669"/>
    <property type="project" value="UniProtKB-UniPathway"/>
</dbReference>
<dbReference type="EC" id="5.4.3.8" evidence="4"/>
<keyword evidence="6" id="KW-0413">Isomerase</keyword>
<evidence type="ECO:0000256" key="5">
    <source>
        <dbReference type="ARBA" id="ARBA00022898"/>
    </source>
</evidence>
<protein>
    <recommendedName>
        <fullName evidence="4">glutamate-1-semialdehyde 2,1-aminomutase</fullName>
        <ecNumber evidence="4">5.4.3.8</ecNumber>
    </recommendedName>
</protein>
<reference evidence="8" key="1">
    <citation type="submission" date="2018-05" db="EMBL/GenBank/DDBJ databases">
        <authorList>
            <person name="Lanie J.A."/>
            <person name="Ng W.-L."/>
            <person name="Kazmierczak K.M."/>
            <person name="Andrzejewski T.M."/>
            <person name="Davidsen T.M."/>
            <person name="Wayne K.J."/>
            <person name="Tettelin H."/>
            <person name="Glass J.I."/>
            <person name="Rusch D."/>
            <person name="Podicherti R."/>
            <person name="Tsui H.-C.T."/>
            <person name="Winkler M.E."/>
        </authorList>
    </citation>
    <scope>NUCLEOTIDE SEQUENCE</scope>
</reference>
<keyword evidence="7" id="KW-0627">Porphyrin biosynthesis</keyword>